<evidence type="ECO:0000313" key="4">
    <source>
        <dbReference type="Ensembl" id="ENSPSIP00000008696.1"/>
    </source>
</evidence>
<evidence type="ECO:0000256" key="1">
    <source>
        <dbReference type="ARBA" id="ARBA00008552"/>
    </source>
</evidence>
<reference evidence="4" key="4">
    <citation type="submission" date="2025-09" db="UniProtKB">
        <authorList>
            <consortium name="Ensembl"/>
        </authorList>
    </citation>
    <scope>IDENTIFICATION</scope>
</reference>
<evidence type="ECO:0000313" key="5">
    <source>
        <dbReference type="Proteomes" id="UP000007267"/>
    </source>
</evidence>
<reference evidence="5" key="2">
    <citation type="journal article" date="2013" name="Nat. Genet.">
        <title>The draft genomes of soft-shell turtle and green sea turtle yield insights into the development and evolution of the turtle-specific body plan.</title>
        <authorList>
            <person name="Wang Z."/>
            <person name="Pascual-Anaya J."/>
            <person name="Zadissa A."/>
            <person name="Li W."/>
            <person name="Niimura Y."/>
            <person name="Huang Z."/>
            <person name="Li C."/>
            <person name="White S."/>
            <person name="Xiong Z."/>
            <person name="Fang D."/>
            <person name="Wang B."/>
            <person name="Ming Y."/>
            <person name="Chen Y."/>
            <person name="Zheng Y."/>
            <person name="Kuraku S."/>
            <person name="Pignatelli M."/>
            <person name="Herrero J."/>
            <person name="Beal K."/>
            <person name="Nozawa M."/>
            <person name="Li Q."/>
            <person name="Wang J."/>
            <person name="Zhang H."/>
            <person name="Yu L."/>
            <person name="Shigenobu S."/>
            <person name="Wang J."/>
            <person name="Liu J."/>
            <person name="Flicek P."/>
            <person name="Searle S."/>
            <person name="Wang J."/>
            <person name="Kuratani S."/>
            <person name="Yin Y."/>
            <person name="Aken B."/>
            <person name="Zhang G."/>
            <person name="Irie N."/>
        </authorList>
    </citation>
    <scope>NUCLEOTIDE SEQUENCE [LARGE SCALE GENOMIC DNA]</scope>
    <source>
        <strain evidence="5">Daiwa-1</strain>
    </source>
</reference>
<gene>
    <name evidence="4" type="primary">UFSP1</name>
</gene>
<organism evidence="4 5">
    <name type="scientific">Pelodiscus sinensis</name>
    <name type="common">Chinese softshell turtle</name>
    <name type="synonym">Trionyx sinensis</name>
    <dbReference type="NCBI Taxonomy" id="13735"/>
    <lineage>
        <taxon>Eukaryota</taxon>
        <taxon>Metazoa</taxon>
        <taxon>Chordata</taxon>
        <taxon>Craniata</taxon>
        <taxon>Vertebrata</taxon>
        <taxon>Euteleostomi</taxon>
        <taxon>Archelosauria</taxon>
        <taxon>Testudinata</taxon>
        <taxon>Testudines</taxon>
        <taxon>Cryptodira</taxon>
        <taxon>Trionychia</taxon>
        <taxon>Trionychidae</taxon>
        <taxon>Pelodiscus</taxon>
    </lineage>
</organism>
<comment type="similarity">
    <text evidence="1">Belongs to the peptidase C78 family.</text>
</comment>
<dbReference type="GeneTree" id="ENSGT00940000162936"/>
<protein>
    <submittedName>
        <fullName evidence="4">UFM1 specific peptidase 1</fullName>
    </submittedName>
</protein>
<dbReference type="PANTHER" id="PTHR48153:SF3">
    <property type="entry name" value="INACTIVE UFM1-SPECIFIC PROTEASE 1"/>
    <property type="match status" value="1"/>
</dbReference>
<dbReference type="GO" id="GO:0071567">
    <property type="term" value="F:deUFMylase activity"/>
    <property type="evidence" value="ECO:0007669"/>
    <property type="project" value="TreeGrafter"/>
</dbReference>
<dbReference type="AlphaFoldDB" id="K7FKY6"/>
<dbReference type="EMBL" id="AGCU01013002">
    <property type="status" value="NOT_ANNOTATED_CDS"/>
    <property type="molecule type" value="Genomic_DNA"/>
</dbReference>
<reference evidence="4" key="3">
    <citation type="submission" date="2025-08" db="UniProtKB">
        <authorList>
            <consortium name="Ensembl"/>
        </authorList>
    </citation>
    <scope>IDENTIFICATION</scope>
</reference>
<dbReference type="InterPro" id="IPR012462">
    <property type="entry name" value="UFSP1/2_DUB_cat"/>
</dbReference>
<dbReference type="eggNOG" id="KOG2433">
    <property type="taxonomic scope" value="Eukaryota"/>
</dbReference>
<dbReference type="Proteomes" id="UP000007267">
    <property type="component" value="Unassembled WGS sequence"/>
</dbReference>
<evidence type="ECO:0000259" key="3">
    <source>
        <dbReference type="Pfam" id="PF07910"/>
    </source>
</evidence>
<dbReference type="Ensembl" id="ENSPSIT00000008742.1">
    <property type="protein sequence ID" value="ENSPSIP00000008696.1"/>
    <property type="gene ID" value="ENSPSIG00000007950.1"/>
</dbReference>
<sequence>MLGLVVRGKFRGKPDTWSGAGMSLCLCSPMCTGASPSQTPRLGLPWCLAPISITTTAALGAATRRGRPRPLQPLCSWLVAAGAGAGPGGCPQLVPRLADIQRSLVEMGDKPPVFVGSRDWIGTVEAALCVDHFFGVPCKIVHSPRGEGLGGQMGVLYAHFEGGGGPVMVGGDADSASKGLLGVCSTPTSHHLLVLDPHYYGGVGNLRREGVQAAGWVHWQGLASFDPTSFYNLCLPQFRWDTSKATGGEAWGTVLVKTDVH</sequence>
<keyword evidence="2" id="KW-0378">Hydrolase</keyword>
<name>K7FKY6_PELSI</name>
<dbReference type="HOGENOM" id="CLU_1065434_0_0_1"/>
<dbReference type="Gene3D" id="3.90.70.130">
    <property type="match status" value="1"/>
</dbReference>
<reference evidence="5" key="1">
    <citation type="submission" date="2011-10" db="EMBL/GenBank/DDBJ databases">
        <authorList>
            <consortium name="Soft-shell Turtle Genome Consortium"/>
        </authorList>
    </citation>
    <scope>NUCLEOTIDE SEQUENCE [LARGE SCALE GENOMIC DNA]</scope>
    <source>
        <strain evidence="5">Daiwa-1</strain>
    </source>
</reference>
<dbReference type="PANTHER" id="PTHR48153">
    <property type="entry name" value="UFM1-SPECIFIC PROTEASE 2"/>
    <property type="match status" value="1"/>
</dbReference>
<dbReference type="STRING" id="13735.ENSPSIP00000008696"/>
<keyword evidence="5" id="KW-1185">Reference proteome</keyword>
<feature type="domain" description="UFSP1/2/DUB catalytic" evidence="3">
    <location>
        <begin position="69"/>
        <end position="234"/>
    </location>
</feature>
<dbReference type="Pfam" id="PF07910">
    <property type="entry name" value="Peptidase_C78"/>
    <property type="match status" value="1"/>
</dbReference>
<accession>K7FKY6</accession>
<proteinExistence type="inferred from homology"/>
<evidence type="ECO:0000256" key="2">
    <source>
        <dbReference type="ARBA" id="ARBA00022801"/>
    </source>
</evidence>